<keyword evidence="6" id="KW-0961">Cell wall biogenesis/degradation</keyword>
<accession>A0A8J6LYM8</accession>
<dbReference type="Proteomes" id="UP000597668">
    <property type="component" value="Unassembled WGS sequence"/>
</dbReference>
<dbReference type="PROSITE" id="PS51191">
    <property type="entry name" value="FEMABX"/>
    <property type="match status" value="1"/>
</dbReference>
<dbReference type="EMBL" id="JACOGI010000001">
    <property type="protein sequence ID" value="MBC3515643.1"/>
    <property type="molecule type" value="Genomic_DNA"/>
</dbReference>
<keyword evidence="2" id="KW-0808">Transferase</keyword>
<dbReference type="PANTHER" id="PTHR36174">
    <property type="entry name" value="LIPID II:GLYCINE GLYCYLTRANSFERASE"/>
    <property type="match status" value="1"/>
</dbReference>
<evidence type="ECO:0000256" key="3">
    <source>
        <dbReference type="ARBA" id="ARBA00022960"/>
    </source>
</evidence>
<evidence type="ECO:0000313" key="7">
    <source>
        <dbReference type="EMBL" id="MBC3515643.1"/>
    </source>
</evidence>
<evidence type="ECO:0000256" key="4">
    <source>
        <dbReference type="ARBA" id="ARBA00022984"/>
    </source>
</evidence>
<organism evidence="7 8">
    <name type="scientific">Neobittarella massiliensis</name>
    <name type="common">ex Bilen et al. 2018</name>
    <dbReference type="NCBI Taxonomy" id="2041842"/>
    <lineage>
        <taxon>Bacteria</taxon>
        <taxon>Bacillati</taxon>
        <taxon>Bacillota</taxon>
        <taxon>Clostridia</taxon>
        <taxon>Eubacteriales</taxon>
        <taxon>Oscillospiraceae</taxon>
        <taxon>Neobittarella (ex Bilen et al. 2018)</taxon>
    </lineage>
</organism>
<dbReference type="GO" id="GO:0016755">
    <property type="term" value="F:aminoacyltransferase activity"/>
    <property type="evidence" value="ECO:0007669"/>
    <property type="project" value="InterPro"/>
</dbReference>
<dbReference type="InterPro" id="IPR003447">
    <property type="entry name" value="FEMABX"/>
</dbReference>
<dbReference type="PANTHER" id="PTHR36174:SF1">
    <property type="entry name" value="LIPID II:GLYCINE GLYCYLTRANSFERASE"/>
    <property type="match status" value="1"/>
</dbReference>
<dbReference type="InterPro" id="IPR016181">
    <property type="entry name" value="Acyl_CoA_acyltransferase"/>
</dbReference>
<keyword evidence="8" id="KW-1185">Reference proteome</keyword>
<dbReference type="Gene3D" id="3.40.630.30">
    <property type="match status" value="2"/>
</dbReference>
<protein>
    <submittedName>
        <fullName evidence="7">Peptidoglycan bridge formation glycyltransferase FemA/FemB family protein</fullName>
    </submittedName>
</protein>
<sequence>MYQIIDHPDDSQVTEYEAFICACHNGSFTQSAAWAQVKAGWGHYLLVSRRTDGALRGAALVLHKKLPPPFGGILYSPRGPVGDLSDEALVADFADGARELAHRCHACFYRCDPWLASNEPKVLTPWRQAGFRPGPQQGDYNTIQPRTLYVLPLAGRDRAQILADFHPKWRYNLRLAQRRGVVCALCGEEALDEFYELMIETGRRDGFTIRPKAYFSALLRAFGPQCARLFICRHEGRALSGALCIRYGGKACYLYGASSSCERRCMPNHLMQWEMICWALDGGCTVYDFGAIPHWQQPQHPDYGIYRFKKGFGGQPCTFAGELDLVSRPAAYHLLMAGQRWGCFWRKMGRYLHRHHNRRYRS</sequence>
<dbReference type="InterPro" id="IPR050644">
    <property type="entry name" value="PG_Glycine_Bridge_Synth"/>
</dbReference>
<dbReference type="GO" id="GO:0071555">
    <property type="term" value="P:cell wall organization"/>
    <property type="evidence" value="ECO:0007669"/>
    <property type="project" value="UniProtKB-KW"/>
</dbReference>
<keyword evidence="4" id="KW-0573">Peptidoglycan synthesis</keyword>
<name>A0A8J6LYM8_9FIRM</name>
<dbReference type="Pfam" id="PF02388">
    <property type="entry name" value="FemAB"/>
    <property type="match status" value="2"/>
</dbReference>
<proteinExistence type="inferred from homology"/>
<comment type="similarity">
    <text evidence="1">Belongs to the FemABX family.</text>
</comment>
<keyword evidence="3" id="KW-0133">Cell shape</keyword>
<reference evidence="7" key="1">
    <citation type="submission" date="2020-08" db="EMBL/GenBank/DDBJ databases">
        <authorList>
            <person name="Liu C."/>
            <person name="Sun Q."/>
        </authorList>
    </citation>
    <scope>NUCLEOTIDE SEQUENCE</scope>
    <source>
        <strain evidence="7">NSJ-65</strain>
    </source>
</reference>
<dbReference type="RefSeq" id="WP_186487594.1">
    <property type="nucleotide sequence ID" value="NZ_JACOGI010000001.1"/>
</dbReference>
<keyword evidence="5" id="KW-0012">Acyltransferase</keyword>
<evidence type="ECO:0000256" key="5">
    <source>
        <dbReference type="ARBA" id="ARBA00023315"/>
    </source>
</evidence>
<evidence type="ECO:0000313" key="8">
    <source>
        <dbReference type="Proteomes" id="UP000597668"/>
    </source>
</evidence>
<dbReference type="GO" id="GO:0008360">
    <property type="term" value="P:regulation of cell shape"/>
    <property type="evidence" value="ECO:0007669"/>
    <property type="project" value="UniProtKB-KW"/>
</dbReference>
<evidence type="ECO:0000256" key="6">
    <source>
        <dbReference type="ARBA" id="ARBA00023316"/>
    </source>
</evidence>
<dbReference type="GO" id="GO:0009252">
    <property type="term" value="P:peptidoglycan biosynthetic process"/>
    <property type="evidence" value="ECO:0007669"/>
    <property type="project" value="UniProtKB-KW"/>
</dbReference>
<dbReference type="SUPFAM" id="SSF55729">
    <property type="entry name" value="Acyl-CoA N-acyltransferases (Nat)"/>
    <property type="match status" value="2"/>
</dbReference>
<comment type="caution">
    <text evidence="7">The sequence shown here is derived from an EMBL/GenBank/DDBJ whole genome shotgun (WGS) entry which is preliminary data.</text>
</comment>
<evidence type="ECO:0000256" key="1">
    <source>
        <dbReference type="ARBA" id="ARBA00009943"/>
    </source>
</evidence>
<dbReference type="AlphaFoldDB" id="A0A8J6LYM8"/>
<gene>
    <name evidence="7" type="ORF">H8K20_04420</name>
</gene>
<evidence type="ECO:0000256" key="2">
    <source>
        <dbReference type="ARBA" id="ARBA00022679"/>
    </source>
</evidence>